<dbReference type="PANTHER" id="PTHR23026">
    <property type="entry name" value="NADPH NITROREDUCTASE"/>
    <property type="match status" value="1"/>
</dbReference>
<dbReference type="Gene3D" id="3.40.109.10">
    <property type="entry name" value="NADH Oxidase"/>
    <property type="match status" value="1"/>
</dbReference>
<dbReference type="CDD" id="cd02151">
    <property type="entry name" value="nitroreductase"/>
    <property type="match status" value="1"/>
</dbReference>
<dbReference type="Proteomes" id="UP000243525">
    <property type="component" value="Unassembled WGS sequence"/>
</dbReference>
<sequence length="172" mass="19317">MIDIIRQRRSIRKFTEQPVEDAKIKLLQEAALRSPASKSANAWEFIFVQDKKLIQSLAAAKPHGSKLLESAPLAVVVMADDSKTEAWVEDCSVATIFLQLTAQSLGLGNCWVQIRGRHHDDEKTAGDFVREQLAIPANQKVLSIVAIGYPAQERKTVATEDLQWQKIHQNRF</sequence>
<dbReference type="Pfam" id="PF00881">
    <property type="entry name" value="Nitroreductase"/>
    <property type="match status" value="2"/>
</dbReference>
<dbReference type="OrthoDB" id="9809288at2"/>
<dbReference type="InterPro" id="IPR000415">
    <property type="entry name" value="Nitroreductase-like"/>
</dbReference>
<dbReference type="SUPFAM" id="SSF55469">
    <property type="entry name" value="FMN-dependent nitroreductase-like"/>
    <property type="match status" value="1"/>
</dbReference>
<evidence type="ECO:0000259" key="1">
    <source>
        <dbReference type="Pfam" id="PF00881"/>
    </source>
</evidence>
<dbReference type="InterPro" id="IPR029479">
    <property type="entry name" value="Nitroreductase"/>
</dbReference>
<dbReference type="InterPro" id="IPR050627">
    <property type="entry name" value="Nitroreductase/BluB"/>
</dbReference>
<keyword evidence="3" id="KW-1185">Reference proteome</keyword>
<dbReference type="EMBL" id="QAAD01000009">
    <property type="protein sequence ID" value="PTN08309.1"/>
    <property type="molecule type" value="Genomic_DNA"/>
</dbReference>
<dbReference type="GO" id="GO:0016491">
    <property type="term" value="F:oxidoreductase activity"/>
    <property type="evidence" value="ECO:0007669"/>
    <property type="project" value="InterPro"/>
</dbReference>
<feature type="domain" description="Nitroreductase" evidence="1">
    <location>
        <begin position="65"/>
        <end position="149"/>
    </location>
</feature>
<comment type="caution">
    <text evidence="2">The sequence shown here is derived from an EMBL/GenBank/DDBJ whole genome shotgun (WGS) entry which is preliminary data.</text>
</comment>
<proteinExistence type="predicted"/>
<feature type="domain" description="Nitroreductase" evidence="1">
    <location>
        <begin position="5"/>
        <end position="59"/>
    </location>
</feature>
<accession>A0A2T5C125</accession>
<organism evidence="2 3">
    <name type="scientific">Mangrovibacterium marinum</name>
    <dbReference type="NCBI Taxonomy" id="1639118"/>
    <lineage>
        <taxon>Bacteria</taxon>
        <taxon>Pseudomonadati</taxon>
        <taxon>Bacteroidota</taxon>
        <taxon>Bacteroidia</taxon>
        <taxon>Marinilabiliales</taxon>
        <taxon>Prolixibacteraceae</taxon>
        <taxon>Mangrovibacterium</taxon>
    </lineage>
</organism>
<evidence type="ECO:0000313" key="3">
    <source>
        <dbReference type="Proteomes" id="UP000243525"/>
    </source>
</evidence>
<reference evidence="2 3" key="1">
    <citation type="submission" date="2018-04" db="EMBL/GenBank/DDBJ databases">
        <title>Genomic Encyclopedia of Archaeal and Bacterial Type Strains, Phase II (KMG-II): from individual species to whole genera.</title>
        <authorList>
            <person name="Goeker M."/>
        </authorList>
    </citation>
    <scope>NUCLEOTIDE SEQUENCE [LARGE SCALE GENOMIC DNA]</scope>
    <source>
        <strain evidence="2 3">DSM 28823</strain>
    </source>
</reference>
<protein>
    <submittedName>
        <fullName evidence="2">Nitroreductase</fullName>
    </submittedName>
</protein>
<name>A0A2T5C125_9BACT</name>
<dbReference type="PANTHER" id="PTHR23026:SF117">
    <property type="entry name" value="NITROREDUCTASE"/>
    <property type="match status" value="1"/>
</dbReference>
<evidence type="ECO:0000313" key="2">
    <source>
        <dbReference type="EMBL" id="PTN08309.1"/>
    </source>
</evidence>
<dbReference type="AlphaFoldDB" id="A0A2T5C125"/>
<dbReference type="RefSeq" id="WP_107822562.1">
    <property type="nucleotide sequence ID" value="NZ_OY782574.1"/>
</dbReference>
<gene>
    <name evidence="2" type="ORF">C8N47_10943</name>
</gene>